<evidence type="ECO:0000259" key="9">
    <source>
        <dbReference type="PROSITE" id="PS50109"/>
    </source>
</evidence>
<comment type="catalytic activity">
    <reaction evidence="1">
        <text>ATP + protein L-histidine = ADP + protein N-phospho-L-histidine.</text>
        <dbReference type="EC" id="2.7.13.3"/>
    </reaction>
</comment>
<evidence type="ECO:0000256" key="4">
    <source>
        <dbReference type="ARBA" id="ARBA00022679"/>
    </source>
</evidence>
<dbReference type="Pfam" id="PF00512">
    <property type="entry name" value="HisKA"/>
    <property type="match status" value="1"/>
</dbReference>
<keyword evidence="5" id="KW-0547">Nucleotide-binding</keyword>
<dbReference type="InterPro" id="IPR005467">
    <property type="entry name" value="His_kinase_dom"/>
</dbReference>
<dbReference type="GO" id="GO:0000155">
    <property type="term" value="F:phosphorelay sensor kinase activity"/>
    <property type="evidence" value="ECO:0007669"/>
    <property type="project" value="InterPro"/>
</dbReference>
<evidence type="ECO:0000256" key="5">
    <source>
        <dbReference type="ARBA" id="ARBA00022741"/>
    </source>
</evidence>
<keyword evidence="8" id="KW-0902">Two-component regulatory system</keyword>
<dbReference type="Gene3D" id="3.30.450.20">
    <property type="entry name" value="PAS domain"/>
    <property type="match status" value="2"/>
</dbReference>
<dbReference type="Pfam" id="PF13426">
    <property type="entry name" value="PAS_9"/>
    <property type="match status" value="2"/>
</dbReference>
<proteinExistence type="predicted"/>
<evidence type="ECO:0000256" key="7">
    <source>
        <dbReference type="ARBA" id="ARBA00022840"/>
    </source>
</evidence>
<dbReference type="Proteomes" id="UP000187439">
    <property type="component" value="Unassembled WGS sequence"/>
</dbReference>
<dbReference type="SMART" id="SM00388">
    <property type="entry name" value="HisKA"/>
    <property type="match status" value="1"/>
</dbReference>
<keyword evidence="7" id="KW-0067">ATP-binding</keyword>
<dbReference type="InterPro" id="IPR036097">
    <property type="entry name" value="HisK_dim/P_sf"/>
</dbReference>
<dbReference type="InterPro" id="IPR003661">
    <property type="entry name" value="HisK_dim/P_dom"/>
</dbReference>
<dbReference type="InterPro" id="IPR036890">
    <property type="entry name" value="HATPase_C_sf"/>
</dbReference>
<keyword evidence="4" id="KW-0808">Transferase</keyword>
<dbReference type="CDD" id="cd00075">
    <property type="entry name" value="HATPase"/>
    <property type="match status" value="1"/>
</dbReference>
<dbReference type="SUPFAM" id="SSF55874">
    <property type="entry name" value="ATPase domain of HSP90 chaperone/DNA topoisomerase II/histidine kinase"/>
    <property type="match status" value="1"/>
</dbReference>
<evidence type="ECO:0000313" key="11">
    <source>
        <dbReference type="EMBL" id="OMD36096.1"/>
    </source>
</evidence>
<sequence length="487" mass="54555">MRPYELHSFDFAFTHAVIGMALVSFDGTLLKWNSALSALLGYDHSELLTSSSSVRTLLSQIREIAELEESYSSFNIHPHRYQQDYYKPTGQLLCLEISISIISDTNGAPQYYFIQFENKTIIKQIETQLQEVETNLLEKDDSFLQLLEELPLTVVITINGIVQYANSAGLQLIHAESLDQVLGSSTTSIVDLSNYQILQERRERYHSGNTSGSVCYLINCLNGQQKFVDGFTLPIIFNGSRAFIGIFKDISQQMLEEERLIQSEKLSTAGQLAAGIAHEIRNPLTAINGFMKLLRSSERMNDKYFFIIESELKRIEFIVNELLVLSKPQTTHISKPVDLLSLLEQVTTLMNGQAALRNLKILPVCADQSIWIHGEAYQLKQVFINLLKNAMEAMNNGGNIYIHVHTTESESRISVQDEGCGMSEEQIKALGKPFYTTKESGTGLGFMITQNIVHNHGGAITVESIPEQGTTFTVTLPMILEPEEAAI</sequence>
<evidence type="ECO:0000256" key="3">
    <source>
        <dbReference type="ARBA" id="ARBA00022553"/>
    </source>
</evidence>
<dbReference type="InterPro" id="IPR004358">
    <property type="entry name" value="Sig_transdc_His_kin-like_C"/>
</dbReference>
<evidence type="ECO:0000256" key="6">
    <source>
        <dbReference type="ARBA" id="ARBA00022777"/>
    </source>
</evidence>
<dbReference type="SMART" id="SM00091">
    <property type="entry name" value="PAS"/>
    <property type="match status" value="2"/>
</dbReference>
<dbReference type="GO" id="GO:0005524">
    <property type="term" value="F:ATP binding"/>
    <property type="evidence" value="ECO:0007669"/>
    <property type="project" value="UniProtKB-KW"/>
</dbReference>
<dbReference type="Gene3D" id="3.30.565.10">
    <property type="entry name" value="Histidine kinase-like ATPase, C-terminal domain"/>
    <property type="match status" value="1"/>
</dbReference>
<evidence type="ECO:0000259" key="10">
    <source>
        <dbReference type="PROSITE" id="PS50112"/>
    </source>
</evidence>
<dbReference type="Gene3D" id="1.10.287.130">
    <property type="match status" value="1"/>
</dbReference>
<protein>
    <recommendedName>
        <fullName evidence="2">histidine kinase</fullName>
        <ecNumber evidence="2">2.7.13.3</ecNumber>
    </recommendedName>
</protein>
<feature type="domain" description="Histidine kinase" evidence="9">
    <location>
        <begin position="275"/>
        <end position="480"/>
    </location>
</feature>
<organism evidence="11 12">
    <name type="scientific">Paenibacillus odorifer</name>
    <dbReference type="NCBI Taxonomy" id="189426"/>
    <lineage>
        <taxon>Bacteria</taxon>
        <taxon>Bacillati</taxon>
        <taxon>Bacillota</taxon>
        <taxon>Bacilli</taxon>
        <taxon>Bacillales</taxon>
        <taxon>Paenibacillaceae</taxon>
        <taxon>Paenibacillus</taxon>
    </lineage>
</organism>
<dbReference type="SUPFAM" id="SSF47384">
    <property type="entry name" value="Homodimeric domain of signal transducing histidine kinase"/>
    <property type="match status" value="1"/>
</dbReference>
<dbReference type="PRINTS" id="PR00344">
    <property type="entry name" value="BCTRLSENSOR"/>
</dbReference>
<dbReference type="PROSITE" id="PS50109">
    <property type="entry name" value="HIS_KIN"/>
    <property type="match status" value="1"/>
</dbReference>
<dbReference type="AlphaFoldDB" id="A0A1R0XLX8"/>
<dbReference type="InterPro" id="IPR000014">
    <property type="entry name" value="PAS"/>
</dbReference>
<dbReference type="SMART" id="SM00387">
    <property type="entry name" value="HATPase_c"/>
    <property type="match status" value="1"/>
</dbReference>
<name>A0A1R0XLX8_9BACL</name>
<dbReference type="NCBIfam" id="TIGR00229">
    <property type="entry name" value="sensory_box"/>
    <property type="match status" value="1"/>
</dbReference>
<keyword evidence="3" id="KW-0597">Phosphoprotein</keyword>
<keyword evidence="6 11" id="KW-0418">Kinase</keyword>
<evidence type="ECO:0000256" key="1">
    <source>
        <dbReference type="ARBA" id="ARBA00000085"/>
    </source>
</evidence>
<dbReference type="Pfam" id="PF02518">
    <property type="entry name" value="HATPase_c"/>
    <property type="match status" value="1"/>
</dbReference>
<dbReference type="PROSITE" id="PS50112">
    <property type="entry name" value="PAS"/>
    <property type="match status" value="1"/>
</dbReference>
<accession>A0A1R0XLX8</accession>
<dbReference type="InterPro" id="IPR035965">
    <property type="entry name" value="PAS-like_dom_sf"/>
</dbReference>
<dbReference type="InterPro" id="IPR003594">
    <property type="entry name" value="HATPase_dom"/>
</dbReference>
<gene>
    <name evidence="11" type="ORF">BSK52_25455</name>
</gene>
<evidence type="ECO:0000256" key="2">
    <source>
        <dbReference type="ARBA" id="ARBA00012438"/>
    </source>
</evidence>
<dbReference type="PANTHER" id="PTHR43065:SF34">
    <property type="entry name" value="SPORULATION KINASE A"/>
    <property type="match status" value="1"/>
</dbReference>
<evidence type="ECO:0000256" key="8">
    <source>
        <dbReference type="ARBA" id="ARBA00023012"/>
    </source>
</evidence>
<dbReference type="EMBL" id="MPTC01000033">
    <property type="protein sequence ID" value="OMD36096.1"/>
    <property type="molecule type" value="Genomic_DNA"/>
</dbReference>
<comment type="caution">
    <text evidence="11">The sequence shown here is derived from an EMBL/GenBank/DDBJ whole genome shotgun (WGS) entry which is preliminary data.</text>
</comment>
<reference evidence="11 12" key="1">
    <citation type="submission" date="2016-10" db="EMBL/GenBank/DDBJ databases">
        <title>Paenibacillus species isolates.</title>
        <authorList>
            <person name="Beno S.M."/>
        </authorList>
    </citation>
    <scope>NUCLEOTIDE SEQUENCE [LARGE SCALE GENOMIC DNA]</scope>
    <source>
        <strain evidence="11 12">FSL H7-0710</strain>
    </source>
</reference>
<dbReference type="EC" id="2.7.13.3" evidence="2"/>
<dbReference type="PANTHER" id="PTHR43065">
    <property type="entry name" value="SENSOR HISTIDINE KINASE"/>
    <property type="match status" value="1"/>
</dbReference>
<evidence type="ECO:0000313" key="12">
    <source>
        <dbReference type="Proteomes" id="UP000187439"/>
    </source>
</evidence>
<dbReference type="SUPFAM" id="SSF55785">
    <property type="entry name" value="PYP-like sensor domain (PAS domain)"/>
    <property type="match status" value="2"/>
</dbReference>
<feature type="domain" description="PAS" evidence="10">
    <location>
        <begin position="20"/>
        <end position="48"/>
    </location>
</feature>
<dbReference type="CDD" id="cd00082">
    <property type="entry name" value="HisKA"/>
    <property type="match status" value="1"/>
</dbReference>